<evidence type="ECO:0000313" key="2">
    <source>
        <dbReference type="Proteomes" id="UP000001745"/>
    </source>
</evidence>
<dbReference type="Proteomes" id="UP000001745">
    <property type="component" value="Unassembled WGS sequence"/>
</dbReference>
<proteinExistence type="predicted"/>
<accession>B8MDI4</accession>
<gene>
    <name evidence="1" type="ORF">TSTA_117320</name>
</gene>
<keyword evidence="2" id="KW-1185">Reference proteome</keyword>
<dbReference type="RefSeq" id="XP_002481939.1">
    <property type="nucleotide sequence ID" value="XM_002481894.1"/>
</dbReference>
<organism evidence="1 2">
    <name type="scientific">Talaromyces stipitatus (strain ATCC 10500 / CBS 375.48 / QM 6759 / NRRL 1006)</name>
    <name type="common">Penicillium stipitatum</name>
    <dbReference type="NCBI Taxonomy" id="441959"/>
    <lineage>
        <taxon>Eukaryota</taxon>
        <taxon>Fungi</taxon>
        <taxon>Dikarya</taxon>
        <taxon>Ascomycota</taxon>
        <taxon>Pezizomycotina</taxon>
        <taxon>Eurotiomycetes</taxon>
        <taxon>Eurotiomycetidae</taxon>
        <taxon>Eurotiales</taxon>
        <taxon>Trichocomaceae</taxon>
        <taxon>Talaromyces</taxon>
        <taxon>Talaromyces sect. Talaromyces</taxon>
    </lineage>
</organism>
<dbReference type="EMBL" id="EQ962655">
    <property type="protein sequence ID" value="EED17947.1"/>
    <property type="molecule type" value="Genomic_DNA"/>
</dbReference>
<name>B8MDI4_TALSN</name>
<dbReference type="AlphaFoldDB" id="B8MDI4"/>
<dbReference type="VEuPathDB" id="FungiDB:TSTA_117320"/>
<dbReference type="InParanoid" id="B8MDI4"/>
<dbReference type="PhylomeDB" id="B8MDI4"/>
<dbReference type="HOGENOM" id="CLU_2470606_0_0_1"/>
<reference evidence="2" key="1">
    <citation type="journal article" date="2015" name="Genome Announc.">
        <title>Genome sequence of the AIDS-associated pathogen Penicillium marneffei (ATCC18224) and its near taxonomic relative Talaromyces stipitatus (ATCC10500).</title>
        <authorList>
            <person name="Nierman W.C."/>
            <person name="Fedorova-Abrams N.D."/>
            <person name="Andrianopoulos A."/>
        </authorList>
    </citation>
    <scope>NUCLEOTIDE SEQUENCE [LARGE SCALE GENOMIC DNA]</scope>
    <source>
        <strain evidence="2">ATCC 10500 / CBS 375.48 / QM 6759 / NRRL 1006</strain>
    </source>
</reference>
<dbReference type="GeneID" id="8105790"/>
<sequence>MNNYSVVNHVASSFFLDEKVTDGQKEVVELTLQGPQHVLEQVQGEKLVTSIVGVTFDNYADGYRHVLRTSFVAEWENKRAKSRELTPN</sequence>
<dbReference type="OrthoDB" id="2735536at2759"/>
<evidence type="ECO:0000313" key="1">
    <source>
        <dbReference type="EMBL" id="EED17947.1"/>
    </source>
</evidence>
<protein>
    <submittedName>
        <fullName evidence="1">Uncharacterized protein</fullName>
    </submittedName>
</protein>